<protein>
    <submittedName>
        <fullName evidence="1">Uncharacterized protein</fullName>
    </submittedName>
</protein>
<sequence>MARCYINMTYHVPEPQPEPKPIQDVVLHMTVEEAGTLRQILFCIGGEPDGPRGTLENIGEAIRLAGVEKTKFKTEIYIGLGATYLRIEKGDS</sequence>
<evidence type="ECO:0000313" key="1">
    <source>
        <dbReference type="EMBL" id="KKK85364.1"/>
    </source>
</evidence>
<comment type="caution">
    <text evidence="1">The sequence shown here is derived from an EMBL/GenBank/DDBJ whole genome shotgun (WGS) entry which is preliminary data.</text>
</comment>
<proteinExistence type="predicted"/>
<accession>A0A0F9B428</accession>
<dbReference type="EMBL" id="LAZR01051344">
    <property type="protein sequence ID" value="KKK85364.1"/>
    <property type="molecule type" value="Genomic_DNA"/>
</dbReference>
<gene>
    <name evidence="1" type="ORF">LCGC14_2774020</name>
</gene>
<dbReference type="AlphaFoldDB" id="A0A0F9B428"/>
<reference evidence="1" key="1">
    <citation type="journal article" date="2015" name="Nature">
        <title>Complex archaea that bridge the gap between prokaryotes and eukaryotes.</title>
        <authorList>
            <person name="Spang A."/>
            <person name="Saw J.H."/>
            <person name="Jorgensen S.L."/>
            <person name="Zaremba-Niedzwiedzka K."/>
            <person name="Martijn J."/>
            <person name="Lind A.E."/>
            <person name="van Eijk R."/>
            <person name="Schleper C."/>
            <person name="Guy L."/>
            <person name="Ettema T.J."/>
        </authorList>
    </citation>
    <scope>NUCLEOTIDE SEQUENCE</scope>
</reference>
<organism evidence="1">
    <name type="scientific">marine sediment metagenome</name>
    <dbReference type="NCBI Taxonomy" id="412755"/>
    <lineage>
        <taxon>unclassified sequences</taxon>
        <taxon>metagenomes</taxon>
        <taxon>ecological metagenomes</taxon>
    </lineage>
</organism>
<name>A0A0F9B428_9ZZZZ</name>